<sequence>MTSTQFTEKVIELYSQARYSSYYHPKIRRGRSHTISARVEDLLAAFLGFNLMKDFDIYVDQPITIIGLKKQLYPDIILSEQGVLKSFIDVKMDLGWKRDGFVKFCFDKDREIQSTLSRKYSLKDGLTKTVSTGHIS</sequence>
<name>A0A2S7KR51_9FLAO</name>
<comment type="caution">
    <text evidence="1">The sequence shown here is derived from an EMBL/GenBank/DDBJ whole genome shotgun (WGS) entry which is preliminary data.</text>
</comment>
<reference evidence="1 2" key="1">
    <citation type="submission" date="2016-11" db="EMBL/GenBank/DDBJ databases">
        <title>Trade-off between light-utilization and light-protection in marine flavobacteria.</title>
        <authorList>
            <person name="Kumagai Y."/>
        </authorList>
    </citation>
    <scope>NUCLEOTIDE SEQUENCE [LARGE SCALE GENOMIC DNA]</scope>
    <source>
        <strain evidence="1 2">NBRC 107741</strain>
    </source>
</reference>
<proteinExistence type="predicted"/>
<accession>A0A2S7KR51</accession>
<evidence type="ECO:0000313" key="2">
    <source>
        <dbReference type="Proteomes" id="UP000239800"/>
    </source>
</evidence>
<gene>
    <name evidence="1" type="ORF">BST85_09510</name>
</gene>
<protein>
    <submittedName>
        <fullName evidence="1">Uncharacterized protein</fullName>
    </submittedName>
</protein>
<dbReference type="EMBL" id="MQUB01000001">
    <property type="protein sequence ID" value="PQB05104.1"/>
    <property type="molecule type" value="Genomic_DNA"/>
</dbReference>
<dbReference type="AlphaFoldDB" id="A0A2S7KR51"/>
<dbReference type="Proteomes" id="UP000239800">
    <property type="component" value="Unassembled WGS sequence"/>
</dbReference>
<keyword evidence="2" id="KW-1185">Reference proteome</keyword>
<evidence type="ECO:0000313" key="1">
    <source>
        <dbReference type="EMBL" id="PQB05104.1"/>
    </source>
</evidence>
<organism evidence="1 2">
    <name type="scientific">Aureitalea marina</name>
    <dbReference type="NCBI Taxonomy" id="930804"/>
    <lineage>
        <taxon>Bacteria</taxon>
        <taxon>Pseudomonadati</taxon>
        <taxon>Bacteroidota</taxon>
        <taxon>Flavobacteriia</taxon>
        <taxon>Flavobacteriales</taxon>
        <taxon>Flavobacteriaceae</taxon>
        <taxon>Aureitalea</taxon>
    </lineage>
</organism>